<feature type="domain" description="UspA" evidence="2">
    <location>
        <begin position="4"/>
        <end position="135"/>
    </location>
</feature>
<gene>
    <name evidence="3" type="ORF">Cch02nite_74400</name>
</gene>
<dbReference type="InterPro" id="IPR006016">
    <property type="entry name" value="UspA"/>
</dbReference>
<dbReference type="RefSeq" id="WP_191843447.1">
    <property type="nucleotide sequence ID" value="NZ_BAAALB010000042.1"/>
</dbReference>
<proteinExistence type="inferred from homology"/>
<evidence type="ECO:0000313" key="3">
    <source>
        <dbReference type="EMBL" id="GIF93996.1"/>
    </source>
</evidence>
<dbReference type="SUPFAM" id="SSF52402">
    <property type="entry name" value="Adenine nucleotide alpha hydrolases-like"/>
    <property type="match status" value="1"/>
</dbReference>
<dbReference type="PANTHER" id="PTHR46553:SF3">
    <property type="entry name" value="ADENINE NUCLEOTIDE ALPHA HYDROLASES-LIKE SUPERFAMILY PROTEIN"/>
    <property type="match status" value="1"/>
</dbReference>
<name>A0A8J3JZK2_9ACTN</name>
<evidence type="ECO:0000313" key="4">
    <source>
        <dbReference type="Proteomes" id="UP000619293"/>
    </source>
</evidence>
<organism evidence="3 4">
    <name type="scientific">Catellatospora chokoriensis</name>
    <dbReference type="NCBI Taxonomy" id="310353"/>
    <lineage>
        <taxon>Bacteria</taxon>
        <taxon>Bacillati</taxon>
        <taxon>Actinomycetota</taxon>
        <taxon>Actinomycetes</taxon>
        <taxon>Micromonosporales</taxon>
        <taxon>Micromonosporaceae</taxon>
        <taxon>Catellatospora</taxon>
    </lineage>
</organism>
<dbReference type="PANTHER" id="PTHR46553">
    <property type="entry name" value="ADENINE NUCLEOTIDE ALPHA HYDROLASES-LIKE SUPERFAMILY PROTEIN"/>
    <property type="match status" value="1"/>
</dbReference>
<dbReference type="Gene3D" id="3.40.50.620">
    <property type="entry name" value="HUPs"/>
    <property type="match status" value="1"/>
</dbReference>
<sequence length="155" mass="15739">MATRQIVVGVDGSQGGRRAFAWALEQAAAGSATVQAVLSWRRGDPRTSLADARACQELAQLTLDREVQAQPARHGVSVAAGVVEGQPADVLVAAARNADLLVLGSHGHGRAHHTILGSVSEACIANAPCPVVVIPVPGPPRPVAAAVPATEAGSR</sequence>
<protein>
    <submittedName>
        <fullName evidence="3">Universal stress protein</fullName>
    </submittedName>
</protein>
<reference evidence="3 4" key="1">
    <citation type="submission" date="2021-01" db="EMBL/GenBank/DDBJ databases">
        <title>Whole genome shotgun sequence of Catellatospora chokoriensis NBRC 107358.</title>
        <authorList>
            <person name="Komaki H."/>
            <person name="Tamura T."/>
        </authorList>
    </citation>
    <scope>NUCLEOTIDE SEQUENCE [LARGE SCALE GENOMIC DNA]</scope>
    <source>
        <strain evidence="3 4">NBRC 107358</strain>
    </source>
</reference>
<comment type="caution">
    <text evidence="3">The sequence shown here is derived from an EMBL/GenBank/DDBJ whole genome shotgun (WGS) entry which is preliminary data.</text>
</comment>
<evidence type="ECO:0000259" key="2">
    <source>
        <dbReference type="Pfam" id="PF00582"/>
    </source>
</evidence>
<dbReference type="EMBL" id="BONG01000078">
    <property type="protein sequence ID" value="GIF93996.1"/>
    <property type="molecule type" value="Genomic_DNA"/>
</dbReference>
<dbReference type="PRINTS" id="PR01438">
    <property type="entry name" value="UNVRSLSTRESS"/>
</dbReference>
<comment type="similarity">
    <text evidence="1">Belongs to the universal stress protein A family.</text>
</comment>
<accession>A0A8J3JZK2</accession>
<dbReference type="AlphaFoldDB" id="A0A8J3JZK2"/>
<dbReference type="InterPro" id="IPR014729">
    <property type="entry name" value="Rossmann-like_a/b/a_fold"/>
</dbReference>
<dbReference type="CDD" id="cd00293">
    <property type="entry name" value="USP-like"/>
    <property type="match status" value="1"/>
</dbReference>
<dbReference type="Pfam" id="PF00582">
    <property type="entry name" value="Usp"/>
    <property type="match status" value="1"/>
</dbReference>
<evidence type="ECO:0000256" key="1">
    <source>
        <dbReference type="ARBA" id="ARBA00008791"/>
    </source>
</evidence>
<dbReference type="Proteomes" id="UP000619293">
    <property type="component" value="Unassembled WGS sequence"/>
</dbReference>
<dbReference type="InterPro" id="IPR006015">
    <property type="entry name" value="Universal_stress_UspA"/>
</dbReference>
<keyword evidence="4" id="KW-1185">Reference proteome</keyword>